<comment type="function">
    <text evidence="6">One of the proteins required for the normal export of preproteins out of the cell cytoplasm. It is a molecular chaperone that binds to a subset of precursor proteins, maintaining them in a translocation-competent state. It also specifically binds to its receptor SecA.</text>
</comment>
<comment type="subcellular location">
    <subcellularLocation>
        <location evidence="6">Cytoplasm</location>
    </subcellularLocation>
</comment>
<gene>
    <name evidence="6" type="primary">secB</name>
    <name evidence="7" type="ORF">W911_01845</name>
</gene>
<evidence type="ECO:0000256" key="4">
    <source>
        <dbReference type="ARBA" id="ARBA00023010"/>
    </source>
</evidence>
<dbReference type="STRING" id="1029756.W911_01845"/>
<dbReference type="RefSeq" id="WP_023785801.1">
    <property type="nucleotide sequence ID" value="NC_022997.1"/>
</dbReference>
<dbReference type="PANTHER" id="PTHR36918:SF1">
    <property type="entry name" value="PROTEIN-EXPORT PROTEIN SECB"/>
    <property type="match status" value="1"/>
</dbReference>
<dbReference type="EMBL" id="CP006912">
    <property type="protein sequence ID" value="AHB47424.1"/>
    <property type="molecule type" value="Genomic_DNA"/>
</dbReference>
<comment type="similarity">
    <text evidence="1 6">Belongs to the SecB family.</text>
</comment>
<comment type="subunit">
    <text evidence="6">Homotetramer, a dimer of dimers. One homotetramer interacts with 1 SecA dimer.</text>
</comment>
<accession>V5SBS4</accession>
<dbReference type="NCBIfam" id="NF004392">
    <property type="entry name" value="PRK05751.1-3"/>
    <property type="match status" value="1"/>
</dbReference>
<dbReference type="InterPro" id="IPR003708">
    <property type="entry name" value="SecB"/>
</dbReference>
<keyword evidence="2 6" id="KW-0813">Transport</keyword>
<dbReference type="InterPro" id="IPR035958">
    <property type="entry name" value="SecB-like_sf"/>
</dbReference>
<name>V5SBS4_9HYPH</name>
<evidence type="ECO:0000256" key="6">
    <source>
        <dbReference type="HAMAP-Rule" id="MF_00821"/>
    </source>
</evidence>
<dbReference type="HOGENOM" id="CLU_111574_0_0_5"/>
<reference evidence="7 8" key="1">
    <citation type="journal article" date="2014" name="Genome Announc.">
        <title>Complete Genome Sequence of Hyphomicrobium nitrativorans Strain NL23, a Denitrifying Bacterium Isolated from Biofilm of a Methanol-Fed Denitrification System Treating Seawater at the Montreal Biodome.</title>
        <authorList>
            <person name="Martineau C."/>
            <person name="Villeneuve C."/>
            <person name="Mauffrey F."/>
            <person name="Villemur R."/>
        </authorList>
    </citation>
    <scope>NUCLEOTIDE SEQUENCE [LARGE SCALE GENOMIC DNA]</scope>
    <source>
        <strain evidence="7">NL23</strain>
    </source>
</reference>
<dbReference type="GO" id="GO:0006457">
    <property type="term" value="P:protein folding"/>
    <property type="evidence" value="ECO:0007669"/>
    <property type="project" value="UniProtKB-UniRule"/>
</dbReference>
<dbReference type="Pfam" id="PF02556">
    <property type="entry name" value="SecB"/>
    <property type="match status" value="1"/>
</dbReference>
<evidence type="ECO:0000256" key="5">
    <source>
        <dbReference type="ARBA" id="ARBA00023186"/>
    </source>
</evidence>
<dbReference type="PATRIC" id="fig|1029756.8.peg.392"/>
<dbReference type="GO" id="GO:0015031">
    <property type="term" value="P:protein transport"/>
    <property type="evidence" value="ECO:0007669"/>
    <property type="project" value="UniProtKB-UniRule"/>
</dbReference>
<dbReference type="OrthoDB" id="9795145at2"/>
<dbReference type="Proteomes" id="UP000018542">
    <property type="component" value="Chromosome"/>
</dbReference>
<protein>
    <recommendedName>
        <fullName evidence="6">Protein-export protein SecB</fullName>
    </recommendedName>
</protein>
<dbReference type="HAMAP" id="MF_00821">
    <property type="entry name" value="SecB"/>
    <property type="match status" value="1"/>
</dbReference>
<dbReference type="PANTHER" id="PTHR36918">
    <property type="match status" value="1"/>
</dbReference>
<evidence type="ECO:0000256" key="3">
    <source>
        <dbReference type="ARBA" id="ARBA00022927"/>
    </source>
</evidence>
<keyword evidence="6" id="KW-0963">Cytoplasm</keyword>
<dbReference type="GO" id="GO:0005737">
    <property type="term" value="C:cytoplasm"/>
    <property type="evidence" value="ECO:0007669"/>
    <property type="project" value="UniProtKB-SubCell"/>
</dbReference>
<dbReference type="GO" id="GO:0051262">
    <property type="term" value="P:protein tetramerization"/>
    <property type="evidence" value="ECO:0007669"/>
    <property type="project" value="InterPro"/>
</dbReference>
<proteinExistence type="inferred from homology"/>
<dbReference type="PRINTS" id="PR01594">
    <property type="entry name" value="SECBCHAPRONE"/>
</dbReference>
<dbReference type="Gene3D" id="3.10.420.10">
    <property type="entry name" value="SecB-like"/>
    <property type="match status" value="1"/>
</dbReference>
<dbReference type="SUPFAM" id="SSF54611">
    <property type="entry name" value="SecB-like"/>
    <property type="match status" value="1"/>
</dbReference>
<organism evidence="7 8">
    <name type="scientific">Hyphomicrobium nitrativorans NL23</name>
    <dbReference type="NCBI Taxonomy" id="1029756"/>
    <lineage>
        <taxon>Bacteria</taxon>
        <taxon>Pseudomonadati</taxon>
        <taxon>Pseudomonadota</taxon>
        <taxon>Alphaproteobacteria</taxon>
        <taxon>Hyphomicrobiales</taxon>
        <taxon>Hyphomicrobiaceae</taxon>
        <taxon>Hyphomicrobium</taxon>
    </lineage>
</organism>
<evidence type="ECO:0000256" key="2">
    <source>
        <dbReference type="ARBA" id="ARBA00022448"/>
    </source>
</evidence>
<keyword evidence="4 6" id="KW-0811">Translocation</keyword>
<keyword evidence="3 6" id="KW-0653">Protein transport</keyword>
<dbReference type="GO" id="GO:0051082">
    <property type="term" value="F:unfolded protein binding"/>
    <property type="evidence" value="ECO:0007669"/>
    <property type="project" value="InterPro"/>
</dbReference>
<evidence type="ECO:0000313" key="7">
    <source>
        <dbReference type="EMBL" id="AHB47424.1"/>
    </source>
</evidence>
<evidence type="ECO:0000256" key="1">
    <source>
        <dbReference type="ARBA" id="ARBA00009990"/>
    </source>
</evidence>
<sequence length="168" mass="18468">MAEEKKPTPQAAAGTDSNEVAVEAQIVGQFIKDLSFENPSLGKLLEGPAEPPSIKLEINVAAKKLKQDDFFESVIDFKAVASNKDGTIYDLEVLYAGLFRIKNMPEAALEPFLLVNCPTLTFPFLRRLVADITREGGFPPLLLDPIDFGQLFMRRKQDMAAAANSKPN</sequence>
<dbReference type="KEGG" id="hni:W911_01845"/>
<evidence type="ECO:0000313" key="8">
    <source>
        <dbReference type="Proteomes" id="UP000018542"/>
    </source>
</evidence>
<keyword evidence="8" id="KW-1185">Reference proteome</keyword>
<keyword evidence="5 6" id="KW-0143">Chaperone</keyword>
<dbReference type="NCBIfam" id="TIGR00809">
    <property type="entry name" value="secB"/>
    <property type="match status" value="1"/>
</dbReference>
<dbReference type="AlphaFoldDB" id="V5SBS4"/>